<proteinExistence type="predicted"/>
<dbReference type="CDD" id="cd01650">
    <property type="entry name" value="RT_nLTR_like"/>
    <property type="match status" value="1"/>
</dbReference>
<dbReference type="Pfam" id="PF00078">
    <property type="entry name" value="RVT_1"/>
    <property type="match status" value="1"/>
</dbReference>
<dbReference type="InterPro" id="IPR052343">
    <property type="entry name" value="Retrotransposon-Effector_Assoc"/>
</dbReference>
<dbReference type="PANTHER" id="PTHR46890:SF48">
    <property type="entry name" value="RNA-DIRECTED DNA POLYMERASE"/>
    <property type="match status" value="1"/>
</dbReference>
<name>A0ABR0QN18_GOSAR</name>
<protein>
    <recommendedName>
        <fullName evidence="1">Reverse transcriptase domain-containing protein</fullName>
    </recommendedName>
</protein>
<keyword evidence="3" id="KW-1185">Reference proteome</keyword>
<dbReference type="SUPFAM" id="SSF56672">
    <property type="entry name" value="DNA/RNA polymerases"/>
    <property type="match status" value="1"/>
</dbReference>
<dbReference type="InterPro" id="IPR000477">
    <property type="entry name" value="RT_dom"/>
</dbReference>
<comment type="caution">
    <text evidence="2">The sequence shown here is derived from an EMBL/GenBank/DDBJ whole genome shotgun (WGS) entry which is preliminary data.</text>
</comment>
<sequence>MVNTEGDRKSRVGEQQWQFRFNVDWILQSGFKERLRSEWSSNQQDFLVKLREVGMRLSAWAAKEKKGKERRTTELNAKLMKLNAGEISDEALEEITVIKLDLNLEANKEEIFWEQRARVNWLQIGDRITSFFHRSASNRKKRNVIKGLVNSSGTWVTNFEEVLKKTTNYFKDLFSSTGVGDCDCLLGSFIPCIKEDLNRDLMVEFKAEEIVEEIKSIRPLKASGKDGYLALFYQKYWHIIGGDVIMFCLDVLNGRRDVGEINKTSIVLIPKVNSPTSMSQFRPISLCNVIYKIVLKVLVHRFRRVLHYCIEDTQGAFVLGRNVTDNILVAYEILHSFKKHRGTSRKSFALKLDMSKAYDQVEWGFLGKMIRSMGFCKEWIALIMKCISSVVYTVVINGRYGEEFKSHRGLRQGDLLSPYLFFICPEGFSRLLALAKKGGRILATKVGRGNVSVSHLFFSDDSMLFGEHPLKEHLI</sequence>
<dbReference type="Proteomes" id="UP001358586">
    <property type="component" value="Chromosome 3"/>
</dbReference>
<dbReference type="EMBL" id="JARKNE010000003">
    <property type="protein sequence ID" value="KAK5840233.1"/>
    <property type="molecule type" value="Genomic_DNA"/>
</dbReference>
<evidence type="ECO:0000259" key="1">
    <source>
        <dbReference type="PROSITE" id="PS50878"/>
    </source>
</evidence>
<dbReference type="PROSITE" id="PS50878">
    <property type="entry name" value="RT_POL"/>
    <property type="match status" value="1"/>
</dbReference>
<evidence type="ECO:0000313" key="2">
    <source>
        <dbReference type="EMBL" id="KAK5840233.1"/>
    </source>
</evidence>
<dbReference type="InterPro" id="IPR043502">
    <property type="entry name" value="DNA/RNA_pol_sf"/>
</dbReference>
<evidence type="ECO:0000313" key="3">
    <source>
        <dbReference type="Proteomes" id="UP001358586"/>
    </source>
</evidence>
<reference evidence="2 3" key="1">
    <citation type="submission" date="2023-03" db="EMBL/GenBank/DDBJ databases">
        <title>WGS of Gossypium arboreum.</title>
        <authorList>
            <person name="Yu D."/>
        </authorList>
    </citation>
    <scope>NUCLEOTIDE SEQUENCE [LARGE SCALE GENOMIC DNA]</scope>
    <source>
        <tissue evidence="2">Leaf</tissue>
    </source>
</reference>
<gene>
    <name evidence="2" type="ORF">PVK06_009122</name>
</gene>
<dbReference type="PANTHER" id="PTHR46890">
    <property type="entry name" value="NON-LTR RETROLELEMENT REVERSE TRANSCRIPTASE-LIKE PROTEIN-RELATED"/>
    <property type="match status" value="1"/>
</dbReference>
<accession>A0ABR0QN18</accession>
<organism evidence="2 3">
    <name type="scientific">Gossypium arboreum</name>
    <name type="common">Tree cotton</name>
    <name type="synonym">Gossypium nanking</name>
    <dbReference type="NCBI Taxonomy" id="29729"/>
    <lineage>
        <taxon>Eukaryota</taxon>
        <taxon>Viridiplantae</taxon>
        <taxon>Streptophyta</taxon>
        <taxon>Embryophyta</taxon>
        <taxon>Tracheophyta</taxon>
        <taxon>Spermatophyta</taxon>
        <taxon>Magnoliopsida</taxon>
        <taxon>eudicotyledons</taxon>
        <taxon>Gunneridae</taxon>
        <taxon>Pentapetalae</taxon>
        <taxon>rosids</taxon>
        <taxon>malvids</taxon>
        <taxon>Malvales</taxon>
        <taxon>Malvaceae</taxon>
        <taxon>Malvoideae</taxon>
        <taxon>Gossypium</taxon>
    </lineage>
</organism>
<feature type="domain" description="Reverse transcriptase" evidence="1">
    <location>
        <begin position="250"/>
        <end position="475"/>
    </location>
</feature>